<keyword evidence="1" id="KW-1133">Transmembrane helix</keyword>
<accession>A0A1X7J697</accession>
<protein>
    <submittedName>
        <fullName evidence="2">Uncharacterized protein</fullName>
    </submittedName>
</protein>
<dbReference type="EMBL" id="FXAW01000002">
    <property type="protein sequence ID" value="SMG23099.1"/>
    <property type="molecule type" value="Genomic_DNA"/>
</dbReference>
<keyword evidence="1" id="KW-0472">Membrane</keyword>
<proteinExistence type="predicted"/>
<dbReference type="AlphaFoldDB" id="A0A1X7J697"/>
<keyword evidence="1" id="KW-0812">Transmembrane</keyword>
<feature type="transmembrane region" description="Helical" evidence="1">
    <location>
        <begin position="54"/>
        <end position="72"/>
    </location>
</feature>
<organism evidence="2 3">
    <name type="scientific">Marivirga sericea</name>
    <dbReference type="NCBI Taxonomy" id="1028"/>
    <lineage>
        <taxon>Bacteria</taxon>
        <taxon>Pseudomonadati</taxon>
        <taxon>Bacteroidota</taxon>
        <taxon>Cytophagia</taxon>
        <taxon>Cytophagales</taxon>
        <taxon>Marivirgaceae</taxon>
        <taxon>Marivirga</taxon>
    </lineage>
</organism>
<evidence type="ECO:0000256" key="1">
    <source>
        <dbReference type="SAM" id="Phobius"/>
    </source>
</evidence>
<sequence length="86" mass="10157">MNGVVYYYFRLLIMKHERQAKLNKVKGQIGYAMMWFFLAGLIETLMYLGKIEMFIYHIVALALSAVGCFKVFKGFENYKHYKNEGK</sequence>
<keyword evidence="3" id="KW-1185">Reference proteome</keyword>
<dbReference type="Proteomes" id="UP000193804">
    <property type="component" value="Unassembled WGS sequence"/>
</dbReference>
<name>A0A1X7J697_9BACT</name>
<reference evidence="3" key="1">
    <citation type="submission" date="2017-04" db="EMBL/GenBank/DDBJ databases">
        <authorList>
            <person name="Varghese N."/>
            <person name="Submissions S."/>
        </authorList>
    </citation>
    <scope>NUCLEOTIDE SEQUENCE [LARGE SCALE GENOMIC DNA]</scope>
    <source>
        <strain evidence="3">DSM 4125</strain>
    </source>
</reference>
<dbReference type="STRING" id="1028.SAMN05661096_01348"/>
<feature type="transmembrane region" description="Helical" evidence="1">
    <location>
        <begin position="29"/>
        <end position="48"/>
    </location>
</feature>
<evidence type="ECO:0000313" key="2">
    <source>
        <dbReference type="EMBL" id="SMG23099.1"/>
    </source>
</evidence>
<gene>
    <name evidence="2" type="ORF">SAMN05661096_01348</name>
</gene>
<evidence type="ECO:0000313" key="3">
    <source>
        <dbReference type="Proteomes" id="UP000193804"/>
    </source>
</evidence>